<dbReference type="GO" id="GO:0005634">
    <property type="term" value="C:nucleus"/>
    <property type="evidence" value="ECO:0007669"/>
    <property type="project" value="TreeGrafter"/>
</dbReference>
<dbReference type="PANTHER" id="PTHR10828:SF17">
    <property type="entry name" value="PROTEIN-TYROSINE-PHOSPHATASE"/>
    <property type="match status" value="1"/>
</dbReference>
<dbReference type="GO" id="GO:0110032">
    <property type="term" value="P:positive regulation of G2/MI transition of meiotic cell cycle"/>
    <property type="evidence" value="ECO:0007669"/>
    <property type="project" value="TreeGrafter"/>
</dbReference>
<dbReference type="GO" id="GO:0051301">
    <property type="term" value="P:cell division"/>
    <property type="evidence" value="ECO:0007669"/>
    <property type="project" value="UniProtKB-KW"/>
</dbReference>
<reference evidence="12" key="1">
    <citation type="journal article" date="2021" name="G3 (Bethesda)">
        <title>Genomic diversity, chromosomal rearrangements, and interspecies hybridization in the ogataea polymorpha species complex.</title>
        <authorList>
            <person name="Hanson S.J."/>
            <person name="Cinneide E.O."/>
            <person name="Salzberg L.I."/>
            <person name="Wolfe K.H."/>
            <person name="McGowan J."/>
            <person name="Fitzpatrick D.A."/>
            <person name="Matlin K."/>
        </authorList>
    </citation>
    <scope>NUCLEOTIDE SEQUENCE</scope>
    <source>
        <strain evidence="12">61-244</strain>
    </source>
</reference>
<comment type="caution">
    <text evidence="12">The sequence shown here is derived from an EMBL/GenBank/DDBJ whole genome shotgun (WGS) entry which is preliminary data.</text>
</comment>
<evidence type="ECO:0000256" key="7">
    <source>
        <dbReference type="ARBA" id="ARBA00023306"/>
    </source>
</evidence>
<feature type="region of interest" description="Disordered" evidence="10">
    <location>
        <begin position="147"/>
        <end position="171"/>
    </location>
</feature>
<evidence type="ECO:0000256" key="9">
    <source>
        <dbReference type="ARBA" id="ARBA00067190"/>
    </source>
</evidence>
<evidence type="ECO:0000313" key="13">
    <source>
        <dbReference type="Proteomes" id="UP001196530"/>
    </source>
</evidence>
<gene>
    <name evidence="12" type="ORF">KL928_004376</name>
</gene>
<evidence type="ECO:0000256" key="10">
    <source>
        <dbReference type="SAM" id="MobiDB-lite"/>
    </source>
</evidence>
<dbReference type="GO" id="GO:0010971">
    <property type="term" value="P:positive regulation of G2/M transition of mitotic cell cycle"/>
    <property type="evidence" value="ECO:0007669"/>
    <property type="project" value="TreeGrafter"/>
</dbReference>
<dbReference type="SUPFAM" id="SSF52821">
    <property type="entry name" value="Rhodanese/Cell cycle control phosphatase"/>
    <property type="match status" value="1"/>
</dbReference>
<dbReference type="PROSITE" id="PS50206">
    <property type="entry name" value="RHODANESE_3"/>
    <property type="match status" value="1"/>
</dbReference>
<evidence type="ECO:0000256" key="4">
    <source>
        <dbReference type="ARBA" id="ARBA00022776"/>
    </source>
</evidence>
<sequence>MSMDMEIDSPNYNQSDTSAEAQLQDSPLLNASVKSRPLRPASHQRTNSLKRPLTMSPKVDSPTCSVLAADFSSNFHVNSGHLANPKKILLPSMMGEENKENAKKMLYRKGKRLPAFKSDSLASSFYHHRSNSSSSLVAGSQSSIFHNRSKSQLDTSTPIAIPPPTQVSPETQSIIGNSRLKKSFSLINPQYNSFNPTESSSSSENEDSDHDDECGRNEVGSPLQQKNRSHSRSRMELNSDIKNKLQRATSMIQPPGPAPKPKLFKLSTSSFDGDTGALSAGTTQLANTINELNFGRDGFPLESRRIDKLHLDESPVDFGPGNSVLAKSPVSTFFVDDCTLPRINVDQFHEILVSFKEEDKQTGKNKYREYFDELMVVDCRFEYEFKGGHIDCALNVSSKKELEELLLGQSVIKKTPMEHTAECRKLLIFHCEFSSHRGPLMANLLRTWDRYLNKEYYPHLYYPDIVILEGGYKKFYERFNGVHCYPLNYIEMHDPQFKDECETGLYKLRKDSKLSLNRKSSFQERPGSLSLRKSYTSTSVLSFAESTKSTTSIFSFAESKTEISELSGDGELGGFGSSISLDDLCDESPIAKKSTMLKTSPVSKPKFEEFKKPQSPQKLFKLPNLPHRKTLHFRSKTVGSLTSTPPHFPHFSDLTRRFEKHVDTPIIKK</sequence>
<dbReference type="Pfam" id="PF00581">
    <property type="entry name" value="Rhodanese"/>
    <property type="match status" value="1"/>
</dbReference>
<dbReference type="EC" id="3.1.3.48" evidence="2"/>
<accession>A0AAN6DEA7</accession>
<dbReference type="EMBL" id="JAHLUX010000009">
    <property type="protein sequence ID" value="KAG7816912.1"/>
    <property type="molecule type" value="Genomic_DNA"/>
</dbReference>
<dbReference type="AlphaFoldDB" id="A0AAN6DEA7"/>
<dbReference type="InterPro" id="IPR001763">
    <property type="entry name" value="Rhodanese-like_dom"/>
</dbReference>
<dbReference type="PRINTS" id="PR00716">
    <property type="entry name" value="MPIPHPHTASE"/>
</dbReference>
<comment type="catalytic activity">
    <reaction evidence="8">
        <text>O-phospho-L-tyrosyl-[protein] + H2O = L-tyrosyl-[protein] + phosphate</text>
        <dbReference type="Rhea" id="RHEA:10684"/>
        <dbReference type="Rhea" id="RHEA-COMP:10136"/>
        <dbReference type="Rhea" id="RHEA-COMP:20101"/>
        <dbReference type="ChEBI" id="CHEBI:15377"/>
        <dbReference type="ChEBI" id="CHEBI:43474"/>
        <dbReference type="ChEBI" id="CHEBI:46858"/>
        <dbReference type="ChEBI" id="CHEBI:61978"/>
        <dbReference type="EC" id="3.1.3.48"/>
    </reaction>
</comment>
<feature type="compositionally biased region" description="Polar residues" evidence="10">
    <location>
        <begin position="147"/>
        <end position="158"/>
    </location>
</feature>
<evidence type="ECO:0000256" key="2">
    <source>
        <dbReference type="ARBA" id="ARBA00013064"/>
    </source>
</evidence>
<dbReference type="RefSeq" id="XP_043058443.1">
    <property type="nucleotide sequence ID" value="XM_043205067.1"/>
</dbReference>
<evidence type="ECO:0000256" key="3">
    <source>
        <dbReference type="ARBA" id="ARBA00022618"/>
    </source>
</evidence>
<evidence type="ECO:0000256" key="6">
    <source>
        <dbReference type="ARBA" id="ARBA00022912"/>
    </source>
</evidence>
<organism evidence="12 13">
    <name type="scientific">Pichia angusta</name>
    <name type="common">Yeast</name>
    <name type="synonym">Hansenula polymorpha</name>
    <dbReference type="NCBI Taxonomy" id="870730"/>
    <lineage>
        <taxon>Eukaryota</taxon>
        <taxon>Fungi</taxon>
        <taxon>Dikarya</taxon>
        <taxon>Ascomycota</taxon>
        <taxon>Saccharomycotina</taxon>
        <taxon>Pichiomycetes</taxon>
        <taxon>Pichiales</taxon>
        <taxon>Pichiaceae</taxon>
        <taxon>Ogataea</taxon>
    </lineage>
</organism>
<feature type="region of interest" description="Disordered" evidence="10">
    <location>
        <begin position="1"/>
        <end position="59"/>
    </location>
</feature>
<dbReference type="InterPro" id="IPR036873">
    <property type="entry name" value="Rhodanese-like_dom_sf"/>
</dbReference>
<dbReference type="FunFam" id="3.40.250.10:FF:000021">
    <property type="entry name" value="M-phase inducer phosphatase cdc-25.2"/>
    <property type="match status" value="1"/>
</dbReference>
<feature type="domain" description="Rhodanese" evidence="11">
    <location>
        <begin position="370"/>
        <end position="480"/>
    </location>
</feature>
<evidence type="ECO:0000256" key="5">
    <source>
        <dbReference type="ARBA" id="ARBA00022801"/>
    </source>
</evidence>
<protein>
    <recommendedName>
        <fullName evidence="9">M-phase inducer phosphatase</fullName>
        <ecNumber evidence="2">3.1.3.48</ecNumber>
    </recommendedName>
</protein>
<evidence type="ECO:0000313" key="12">
    <source>
        <dbReference type="EMBL" id="KAG7816912.1"/>
    </source>
</evidence>
<feature type="region of interest" description="Disordered" evidence="10">
    <location>
        <begin position="189"/>
        <end position="237"/>
    </location>
</feature>
<dbReference type="GeneID" id="66128427"/>
<dbReference type="SMART" id="SM00450">
    <property type="entry name" value="RHOD"/>
    <property type="match status" value="1"/>
</dbReference>
<dbReference type="Proteomes" id="UP001196530">
    <property type="component" value="Unassembled WGS sequence"/>
</dbReference>
<evidence type="ECO:0000256" key="8">
    <source>
        <dbReference type="ARBA" id="ARBA00051722"/>
    </source>
</evidence>
<keyword evidence="5" id="KW-0378">Hydrolase</keyword>
<keyword evidence="3" id="KW-0132">Cell division</keyword>
<dbReference type="Gene3D" id="3.40.250.10">
    <property type="entry name" value="Rhodanese-like domain"/>
    <property type="match status" value="1"/>
</dbReference>
<dbReference type="PANTHER" id="PTHR10828">
    <property type="entry name" value="M-PHASE INDUCER PHOSPHATASE DUAL SPECIFICITY PHOSPHATASE CDC25"/>
    <property type="match status" value="1"/>
</dbReference>
<dbReference type="InterPro" id="IPR000751">
    <property type="entry name" value="MPI_Phosphatase"/>
</dbReference>
<feature type="compositionally biased region" description="Polar residues" evidence="10">
    <location>
        <begin position="10"/>
        <end position="33"/>
    </location>
</feature>
<dbReference type="GO" id="GO:0000086">
    <property type="term" value="P:G2/M transition of mitotic cell cycle"/>
    <property type="evidence" value="ECO:0007669"/>
    <property type="project" value="TreeGrafter"/>
</dbReference>
<dbReference type="GO" id="GO:0004725">
    <property type="term" value="F:protein tyrosine phosphatase activity"/>
    <property type="evidence" value="ECO:0007669"/>
    <property type="project" value="UniProtKB-EC"/>
</dbReference>
<keyword evidence="4" id="KW-0498">Mitosis</keyword>
<keyword evidence="7" id="KW-0131">Cell cycle</keyword>
<comment type="similarity">
    <text evidence="1">Belongs to the MPI phosphatase family.</text>
</comment>
<dbReference type="GO" id="GO:0005737">
    <property type="term" value="C:cytoplasm"/>
    <property type="evidence" value="ECO:0007669"/>
    <property type="project" value="TreeGrafter"/>
</dbReference>
<keyword evidence="6" id="KW-0904">Protein phosphatase</keyword>
<name>A0AAN6DEA7_PICAN</name>
<evidence type="ECO:0000256" key="1">
    <source>
        <dbReference type="ARBA" id="ARBA00011065"/>
    </source>
</evidence>
<evidence type="ECO:0000259" key="11">
    <source>
        <dbReference type="PROSITE" id="PS50206"/>
    </source>
</evidence>
<proteinExistence type="inferred from homology"/>